<dbReference type="CDD" id="cd18603">
    <property type="entry name" value="ABC_6TM_MRP1_2_3_6_D2_like"/>
    <property type="match status" value="1"/>
</dbReference>
<dbReference type="InterPro" id="IPR003593">
    <property type="entry name" value="AAA+_ATPase"/>
</dbReference>
<dbReference type="SUPFAM" id="SSF52540">
    <property type="entry name" value="P-loop containing nucleoside triphosphate hydrolases"/>
    <property type="match status" value="2"/>
</dbReference>
<keyword evidence="14" id="KW-1185">Reference proteome</keyword>
<feature type="domain" description="ABC transporter" evidence="11">
    <location>
        <begin position="985"/>
        <end position="1219"/>
    </location>
</feature>
<feature type="transmembrane region" description="Helical" evidence="10">
    <location>
        <begin position="704"/>
        <end position="729"/>
    </location>
</feature>
<evidence type="ECO:0000256" key="1">
    <source>
        <dbReference type="ARBA" id="ARBA00004128"/>
    </source>
</evidence>
<evidence type="ECO:0000256" key="8">
    <source>
        <dbReference type="ARBA" id="ARBA00022989"/>
    </source>
</evidence>
<protein>
    <recommendedName>
        <fullName evidence="15">ATP-binding cassette, subfamily C (CFTR/MRP), member 1</fullName>
    </recommendedName>
</protein>
<feature type="transmembrane region" description="Helical" evidence="10">
    <location>
        <begin position="64"/>
        <end position="84"/>
    </location>
</feature>
<feature type="transmembrane region" description="Helical" evidence="10">
    <location>
        <begin position="639"/>
        <end position="656"/>
    </location>
</feature>
<evidence type="ECO:0000256" key="7">
    <source>
        <dbReference type="ARBA" id="ARBA00022840"/>
    </source>
</evidence>
<dbReference type="Pfam" id="PF00005">
    <property type="entry name" value="ABC_tran"/>
    <property type="match status" value="2"/>
</dbReference>
<feature type="domain" description="ABC transporter" evidence="11">
    <location>
        <begin position="282"/>
        <end position="506"/>
    </location>
</feature>
<dbReference type="FunFam" id="1.20.1560.10:FF:000063">
    <property type="entry name" value="Multidrug resistance protein ABC transporter"/>
    <property type="match status" value="1"/>
</dbReference>
<gene>
    <name evidence="13" type="ORF">P879_03282</name>
</gene>
<evidence type="ECO:0000256" key="6">
    <source>
        <dbReference type="ARBA" id="ARBA00022741"/>
    </source>
</evidence>
<keyword evidence="8 10" id="KW-1133">Transmembrane helix</keyword>
<dbReference type="FunFam" id="3.40.50.300:FF:000997">
    <property type="entry name" value="Multidrug resistance-associated protein 1"/>
    <property type="match status" value="1"/>
</dbReference>
<dbReference type="Proteomes" id="UP000699462">
    <property type="component" value="Unassembled WGS sequence"/>
</dbReference>
<dbReference type="InterPro" id="IPR003439">
    <property type="entry name" value="ABC_transporter-like_ATP-bd"/>
</dbReference>
<dbReference type="InterPro" id="IPR036640">
    <property type="entry name" value="ABC1_TM_sf"/>
</dbReference>
<proteinExistence type="inferred from homology"/>
<keyword evidence="9 10" id="KW-0472">Membrane</keyword>
<feature type="transmembrane region" description="Helical" evidence="10">
    <location>
        <begin position="889"/>
        <end position="910"/>
    </location>
</feature>
<evidence type="ECO:0000313" key="13">
    <source>
        <dbReference type="EMBL" id="KAF8566043.1"/>
    </source>
</evidence>
<evidence type="ECO:0000259" key="12">
    <source>
        <dbReference type="PROSITE" id="PS50929"/>
    </source>
</evidence>
<evidence type="ECO:0000256" key="3">
    <source>
        <dbReference type="ARBA" id="ARBA00022448"/>
    </source>
</evidence>
<feature type="domain" description="ABC transmembrane type-1" evidence="12">
    <location>
        <begin position="662"/>
        <end position="947"/>
    </location>
</feature>
<keyword evidence="6" id="KW-0547">Nucleotide-binding</keyword>
<feature type="transmembrane region" description="Helical" evidence="10">
    <location>
        <begin position="916"/>
        <end position="938"/>
    </location>
</feature>
<evidence type="ECO:0000256" key="2">
    <source>
        <dbReference type="ARBA" id="ARBA00009726"/>
    </source>
</evidence>
<dbReference type="CDD" id="cd03250">
    <property type="entry name" value="ABCC_MRP_domain1"/>
    <property type="match status" value="1"/>
</dbReference>
<name>A0A8T0DDZ5_9TREM</name>
<feature type="domain" description="ABC transmembrane type-1" evidence="12">
    <location>
        <begin position="1"/>
        <end position="206"/>
    </location>
</feature>
<reference evidence="13 14" key="1">
    <citation type="submission" date="2019-07" db="EMBL/GenBank/DDBJ databases">
        <title>Annotation for the trematode Paragonimus westermani.</title>
        <authorList>
            <person name="Choi Y.-J."/>
        </authorList>
    </citation>
    <scope>NUCLEOTIDE SEQUENCE [LARGE SCALE GENOMIC DNA]</scope>
    <source>
        <strain evidence="13">180907_Pwestermani</strain>
    </source>
</reference>
<dbReference type="InterPro" id="IPR011527">
    <property type="entry name" value="ABC1_TM_dom"/>
</dbReference>
<feature type="transmembrane region" description="Helical" evidence="10">
    <location>
        <begin position="662"/>
        <end position="683"/>
    </location>
</feature>
<dbReference type="EMBL" id="JTDF01005693">
    <property type="protein sequence ID" value="KAF8566043.1"/>
    <property type="molecule type" value="Genomic_DNA"/>
</dbReference>
<evidence type="ECO:0000256" key="5">
    <source>
        <dbReference type="ARBA" id="ARBA00022737"/>
    </source>
</evidence>
<feature type="transmembrane region" description="Helical" evidence="10">
    <location>
        <begin position="796"/>
        <end position="820"/>
    </location>
</feature>
<dbReference type="PROSITE" id="PS00211">
    <property type="entry name" value="ABC_TRANSPORTER_1"/>
    <property type="match status" value="1"/>
</dbReference>
<dbReference type="CDD" id="cd18595">
    <property type="entry name" value="ABC_6TM_MRP1_2_3_6_D1_like"/>
    <property type="match status" value="1"/>
</dbReference>
<feature type="transmembrane region" description="Helical" evidence="10">
    <location>
        <begin position="35"/>
        <end position="58"/>
    </location>
</feature>
<keyword evidence="4 10" id="KW-0812">Transmembrane</keyword>
<dbReference type="SMART" id="SM00382">
    <property type="entry name" value="AAA"/>
    <property type="match status" value="2"/>
</dbReference>
<keyword evidence="5" id="KW-0677">Repeat</keyword>
<feature type="transmembrane region" description="Helical" evidence="10">
    <location>
        <begin position="145"/>
        <end position="168"/>
    </location>
</feature>
<evidence type="ECO:0000259" key="11">
    <source>
        <dbReference type="PROSITE" id="PS50893"/>
    </source>
</evidence>
<dbReference type="PROSITE" id="PS50893">
    <property type="entry name" value="ABC_TRANSPORTER_2"/>
    <property type="match status" value="2"/>
</dbReference>
<evidence type="ECO:0000256" key="10">
    <source>
        <dbReference type="SAM" id="Phobius"/>
    </source>
</evidence>
<dbReference type="PROSITE" id="PS50929">
    <property type="entry name" value="ABC_TM1F"/>
    <property type="match status" value="2"/>
</dbReference>
<dbReference type="GO" id="GO:0005524">
    <property type="term" value="F:ATP binding"/>
    <property type="evidence" value="ECO:0007669"/>
    <property type="project" value="UniProtKB-KW"/>
</dbReference>
<keyword evidence="7" id="KW-0067">ATP-binding</keyword>
<dbReference type="PANTHER" id="PTHR24223:SF443">
    <property type="entry name" value="MULTIDRUG-RESISTANCE LIKE PROTEIN 1, ISOFORM I"/>
    <property type="match status" value="1"/>
</dbReference>
<dbReference type="Pfam" id="PF00664">
    <property type="entry name" value="ABC_membrane"/>
    <property type="match status" value="2"/>
</dbReference>
<dbReference type="GO" id="GO:0140359">
    <property type="term" value="F:ABC-type transporter activity"/>
    <property type="evidence" value="ECO:0007669"/>
    <property type="project" value="InterPro"/>
</dbReference>
<dbReference type="FunFam" id="3.40.50.300:FF:000074">
    <property type="entry name" value="Multidrug resistance-associated protein 5 isoform 1"/>
    <property type="match status" value="1"/>
</dbReference>
<dbReference type="AlphaFoldDB" id="A0A8T0DDZ5"/>
<feature type="transmembrane region" description="Helical" evidence="10">
    <location>
        <begin position="180"/>
        <end position="205"/>
    </location>
</feature>
<evidence type="ECO:0000313" key="14">
    <source>
        <dbReference type="Proteomes" id="UP000699462"/>
    </source>
</evidence>
<dbReference type="InterPro" id="IPR050173">
    <property type="entry name" value="ABC_transporter_C-like"/>
</dbReference>
<dbReference type="OrthoDB" id="6500128at2759"/>
<dbReference type="Gene3D" id="1.20.1560.10">
    <property type="entry name" value="ABC transporter type 1, transmembrane domain"/>
    <property type="match status" value="2"/>
</dbReference>
<keyword evidence="3" id="KW-0813">Transport</keyword>
<evidence type="ECO:0000256" key="4">
    <source>
        <dbReference type="ARBA" id="ARBA00022692"/>
    </source>
</evidence>
<evidence type="ECO:0000256" key="9">
    <source>
        <dbReference type="ARBA" id="ARBA00023136"/>
    </source>
</evidence>
<dbReference type="InterPro" id="IPR017871">
    <property type="entry name" value="ABC_transporter-like_CS"/>
</dbReference>
<evidence type="ECO:0008006" key="15">
    <source>
        <dbReference type="Google" id="ProtNLM"/>
    </source>
</evidence>
<comment type="subcellular location">
    <subcellularLocation>
        <location evidence="1">Vacuole membrane</location>
        <topology evidence="1">Multi-pass membrane protein</topology>
    </subcellularLocation>
</comment>
<dbReference type="InterPro" id="IPR027417">
    <property type="entry name" value="P-loop_NTPase"/>
</dbReference>
<dbReference type="CDD" id="cd03244">
    <property type="entry name" value="ABCC_MRP_domain2"/>
    <property type="match status" value="1"/>
</dbReference>
<organism evidence="13 14">
    <name type="scientific">Paragonimus westermani</name>
    <dbReference type="NCBI Taxonomy" id="34504"/>
    <lineage>
        <taxon>Eukaryota</taxon>
        <taxon>Metazoa</taxon>
        <taxon>Spiralia</taxon>
        <taxon>Lophotrochozoa</taxon>
        <taxon>Platyhelminthes</taxon>
        <taxon>Trematoda</taxon>
        <taxon>Digenea</taxon>
        <taxon>Plagiorchiida</taxon>
        <taxon>Troglotremata</taxon>
        <taxon>Troglotrematidae</taxon>
        <taxon>Paragonimus</taxon>
    </lineage>
</organism>
<accession>A0A8T0DDZ5</accession>
<dbReference type="Gene3D" id="3.40.50.300">
    <property type="entry name" value="P-loop containing nucleotide triphosphate hydrolases"/>
    <property type="match status" value="2"/>
</dbReference>
<dbReference type="GO" id="GO:0016887">
    <property type="term" value="F:ATP hydrolysis activity"/>
    <property type="evidence" value="ECO:0007669"/>
    <property type="project" value="InterPro"/>
</dbReference>
<dbReference type="SUPFAM" id="SSF90123">
    <property type="entry name" value="ABC transporter transmembrane region"/>
    <property type="match status" value="2"/>
</dbReference>
<dbReference type="PANTHER" id="PTHR24223">
    <property type="entry name" value="ATP-BINDING CASSETTE SUB-FAMILY C"/>
    <property type="match status" value="1"/>
</dbReference>
<dbReference type="GO" id="GO:0005774">
    <property type="term" value="C:vacuolar membrane"/>
    <property type="evidence" value="ECO:0007669"/>
    <property type="project" value="UniProtKB-SubCell"/>
</dbReference>
<comment type="similarity">
    <text evidence="2">Belongs to the ABC transporter superfamily. ABCC family. Conjugate transporter (TC 3.A.1.208) subfamily.</text>
</comment>
<sequence>MEAQALKLSNTARQVATVGEIVNHMSVDAQRLQDAVIMIHMAWSAPVLIIISLVLIYVLLGWAVLAGFLLAVLIIPINVVTTAITKKYQFHMMKVKDERIKLLEQTFTGIKVVKMYAWERAFQARITELRNQEVHLIRKMAYLRAVTSVTSFCTPLFISLTTFAAYVLSSPNHVLDAKQAFVSLSLLNIMAFPLYMLPVLLSVMVQANISLRRIENFLLLPEILDKGGAHVSAARPNREPDVTGSQADQDKIATQKSESKWVLTSSSCENSPPWTPQKDTALTISNGTFGWDPETILFRHINYSVLRGQLHFIIGAVGSGKSSLLCAILNEMHCYQGVTQIYGSIAYVPQQAWCLNATVRDNILFGRPLEWVFYQQVLTCCCLQTDLKQLPSGDLTEIGERGINLFGGQKQRISLARAVYQQSDIYLLDDPLSAVDSHVANSLFQDVIGPNGLLKHSTRILVTHRLIKLQQADQIVTVCRQSPAKTTATYEDVASKTPTDLVNASCEEDGEADTAATIHNTGESYIGEVGTMVELMNKNGSFAAYVRDYMAEHQQHDEEDLTATSAELFNEVADWDSRISQQNTVEHVVNSCEWNSSDCISPLERSASSTWAEPTTGQTEFKRLIVEEKENTGKARCKIAIVWFCFSTVKTYMMAYGTSTALITTFAYMMFILADVGCNLWLGKWSQASRNPSLNKTNTAEQRNTYLGVYGAIGSTQTLFTLAMVLSLAHGLARASKGLHWYLLDSILHAPNSFFDTTPSGRIVNRFSSDIDTVDITIPLNLRILFVKMADVASSLVLICISIPWFLIPLTLLALIFLMVQRLYICTGRQLKRIDSVRKSPIFSHFQESLVGATCIRAYGKVQDFINKSDQLMDENQTAYYPNLICLRWLGVVVEILGHMATLFVSLFAISMRTTIGVGFAGLAITFTLKIANSLTFLTRSASDMESSLVCVERIREYSEVPPEAPWRANSGQKIQNGWPSTGEIVFDEYSTRYRPGLELALISVTAHIKGGERIGIVGRTGAGKSSIALALFRLIEATSRRLLIDGVDISKIGLHDLRESLTIIPQDPVLFAGPLRFNLDPSGTKTDDELWRALEESHLKDLFQEQNHQLDFHCAESGENLSLGQRQLVCLARALLDRKRILILDEATAAVDLRTDELIQETIRTGFIGHTILTIAHRLGTVMNYDRILVLKNGRVIEFDTPEKLLADKKSTFSEMASEAGVKKPVP</sequence>
<comment type="caution">
    <text evidence="13">The sequence shown here is derived from an EMBL/GenBank/DDBJ whole genome shotgun (WGS) entry which is preliminary data.</text>
</comment>